<gene>
    <name evidence="6" type="ORF">GGQ67_005066</name>
</gene>
<dbReference type="RefSeq" id="WP_183902775.1">
    <property type="nucleotide sequence ID" value="NZ_JACIDW010000049.1"/>
</dbReference>
<feature type="domain" description="HTH lacI-type" evidence="5">
    <location>
        <begin position="8"/>
        <end position="62"/>
    </location>
</feature>
<dbReference type="InterPro" id="IPR028082">
    <property type="entry name" value="Peripla_BP_I"/>
</dbReference>
<evidence type="ECO:0000256" key="4">
    <source>
        <dbReference type="SAM" id="MobiDB-lite"/>
    </source>
</evidence>
<sequence length="357" mass="37456">MPTARPGPNLSRIATSLGVSVATVSNALSGKGRVSEQLAERIREHAAELGYVPSQAARALRTGRSGVIGLVLPDIANPLFPKLAQAIEFAATSAGYGVLIADSRGNITAQTEAINRLVERGVEGLVIVPRRATRISAASCPVAVIDTASTPGNTVAADHWQGGRDIADHLAELGHKRILVIGNNPESNVQNDRVGGIRSGLRPDMHSSTLWIERLEREHGTGCTLGLAEKVREGYTAFAALSDLQALRALTELQRDGIAVPDMASVTGFDDLIFSPVITPGLTTVAMDMATIADIAISSLLKTIQTSGSREGMLVGADTDRVPMQLIIRQSSGPIAPGNGDPTKVDPAKRASQTETS</sequence>
<reference evidence="6 7" key="1">
    <citation type="submission" date="2020-08" db="EMBL/GenBank/DDBJ databases">
        <title>Genomic Encyclopedia of Type Strains, Phase IV (KMG-IV): sequencing the most valuable type-strain genomes for metagenomic binning, comparative biology and taxonomic classification.</title>
        <authorList>
            <person name="Goeker M."/>
        </authorList>
    </citation>
    <scope>NUCLEOTIDE SEQUENCE [LARGE SCALE GENOMIC DNA]</scope>
    <source>
        <strain evidence="6 7">DSM 26575</strain>
    </source>
</reference>
<dbReference type="Pfam" id="PF00356">
    <property type="entry name" value="LacI"/>
    <property type="match status" value="1"/>
</dbReference>
<dbReference type="Gene3D" id="1.10.260.40">
    <property type="entry name" value="lambda repressor-like DNA-binding domains"/>
    <property type="match status" value="1"/>
</dbReference>
<name>A0A7W6CVX0_9HYPH</name>
<evidence type="ECO:0000256" key="1">
    <source>
        <dbReference type="ARBA" id="ARBA00023015"/>
    </source>
</evidence>
<dbReference type="EMBL" id="JACIDW010000049">
    <property type="protein sequence ID" value="MBB3967366.1"/>
    <property type="molecule type" value="Genomic_DNA"/>
</dbReference>
<keyword evidence="1" id="KW-0805">Transcription regulation</keyword>
<dbReference type="PANTHER" id="PTHR30146:SF153">
    <property type="entry name" value="LACTOSE OPERON REPRESSOR"/>
    <property type="match status" value="1"/>
</dbReference>
<dbReference type="SMART" id="SM00354">
    <property type="entry name" value="HTH_LACI"/>
    <property type="match status" value="1"/>
</dbReference>
<organism evidence="6 7">
    <name type="scientific">Rhizobium metallidurans</name>
    <dbReference type="NCBI Taxonomy" id="1265931"/>
    <lineage>
        <taxon>Bacteria</taxon>
        <taxon>Pseudomonadati</taxon>
        <taxon>Pseudomonadota</taxon>
        <taxon>Alphaproteobacteria</taxon>
        <taxon>Hyphomicrobiales</taxon>
        <taxon>Rhizobiaceae</taxon>
        <taxon>Rhizobium/Agrobacterium group</taxon>
        <taxon>Rhizobium</taxon>
    </lineage>
</organism>
<keyword evidence="2" id="KW-0238">DNA-binding</keyword>
<evidence type="ECO:0000259" key="5">
    <source>
        <dbReference type="PROSITE" id="PS50932"/>
    </source>
</evidence>
<dbReference type="CDD" id="cd01392">
    <property type="entry name" value="HTH_LacI"/>
    <property type="match status" value="1"/>
</dbReference>
<evidence type="ECO:0000256" key="3">
    <source>
        <dbReference type="ARBA" id="ARBA00023163"/>
    </source>
</evidence>
<feature type="region of interest" description="Disordered" evidence="4">
    <location>
        <begin position="331"/>
        <end position="357"/>
    </location>
</feature>
<dbReference type="CDD" id="cd06267">
    <property type="entry name" value="PBP1_LacI_sugar_binding-like"/>
    <property type="match status" value="1"/>
</dbReference>
<dbReference type="PROSITE" id="PS50932">
    <property type="entry name" value="HTH_LACI_2"/>
    <property type="match status" value="1"/>
</dbReference>
<keyword evidence="7" id="KW-1185">Reference proteome</keyword>
<keyword evidence="3" id="KW-0804">Transcription</keyword>
<dbReference type="AlphaFoldDB" id="A0A7W6CVX0"/>
<evidence type="ECO:0000313" key="7">
    <source>
        <dbReference type="Proteomes" id="UP000582090"/>
    </source>
</evidence>
<dbReference type="SUPFAM" id="SSF53822">
    <property type="entry name" value="Periplasmic binding protein-like I"/>
    <property type="match status" value="1"/>
</dbReference>
<evidence type="ECO:0000256" key="2">
    <source>
        <dbReference type="ARBA" id="ARBA00023125"/>
    </source>
</evidence>
<dbReference type="InterPro" id="IPR000843">
    <property type="entry name" value="HTH_LacI"/>
</dbReference>
<dbReference type="InterPro" id="IPR046335">
    <property type="entry name" value="LacI/GalR-like_sensor"/>
</dbReference>
<dbReference type="PANTHER" id="PTHR30146">
    <property type="entry name" value="LACI-RELATED TRANSCRIPTIONAL REPRESSOR"/>
    <property type="match status" value="1"/>
</dbReference>
<protein>
    <submittedName>
        <fullName evidence="6">LacI family transcriptional regulator</fullName>
    </submittedName>
</protein>
<dbReference type="InterPro" id="IPR010982">
    <property type="entry name" value="Lambda_DNA-bd_dom_sf"/>
</dbReference>
<proteinExistence type="predicted"/>
<accession>A0A7W6CVX0</accession>
<dbReference type="Gene3D" id="3.40.50.2300">
    <property type="match status" value="2"/>
</dbReference>
<evidence type="ECO:0000313" key="6">
    <source>
        <dbReference type="EMBL" id="MBB3967366.1"/>
    </source>
</evidence>
<comment type="caution">
    <text evidence="6">The sequence shown here is derived from an EMBL/GenBank/DDBJ whole genome shotgun (WGS) entry which is preliminary data.</text>
</comment>
<dbReference type="SUPFAM" id="SSF47413">
    <property type="entry name" value="lambda repressor-like DNA-binding domains"/>
    <property type="match status" value="1"/>
</dbReference>
<dbReference type="Proteomes" id="UP000582090">
    <property type="component" value="Unassembled WGS sequence"/>
</dbReference>
<dbReference type="GO" id="GO:0000976">
    <property type="term" value="F:transcription cis-regulatory region binding"/>
    <property type="evidence" value="ECO:0007669"/>
    <property type="project" value="TreeGrafter"/>
</dbReference>
<dbReference type="Pfam" id="PF13377">
    <property type="entry name" value="Peripla_BP_3"/>
    <property type="match status" value="1"/>
</dbReference>
<dbReference type="GO" id="GO:0003700">
    <property type="term" value="F:DNA-binding transcription factor activity"/>
    <property type="evidence" value="ECO:0007669"/>
    <property type="project" value="TreeGrafter"/>
</dbReference>